<accession>A0ABM9N896</accession>
<reference evidence="1 2" key="1">
    <citation type="submission" date="2024-01" db="EMBL/GenBank/DDBJ databases">
        <authorList>
            <person name="Kunselman E."/>
        </authorList>
    </citation>
    <scope>NUCLEOTIDE SEQUENCE [LARGE SCALE GENOMIC DNA]</scope>
    <source>
        <strain evidence="1">2 abalone samples</strain>
    </source>
</reference>
<evidence type="ECO:0000313" key="1">
    <source>
        <dbReference type="EMBL" id="CAK8163155.1"/>
    </source>
</evidence>
<sequence length="41" mass="4553">MSNEAGDSQIIVKLFIELSSDSTTNPICLSESFCLQELFNK</sequence>
<evidence type="ECO:0000313" key="2">
    <source>
        <dbReference type="Proteomes" id="UP001314181"/>
    </source>
</evidence>
<dbReference type="EMBL" id="CAWVOK010000023">
    <property type="protein sequence ID" value="CAK8163155.1"/>
    <property type="molecule type" value="Genomic_DNA"/>
</dbReference>
<keyword evidence="2" id="KW-1185">Reference proteome</keyword>
<gene>
    <name evidence="1" type="ORF">CAXC1_300034</name>
</gene>
<comment type="caution">
    <text evidence="1">The sequence shown here is derived from an EMBL/GenBank/DDBJ whole genome shotgun (WGS) entry which is preliminary data.</text>
</comment>
<organism evidence="1 2">
    <name type="scientific">Candidatus Xenohaliotis californiensis</name>
    <dbReference type="NCBI Taxonomy" id="84677"/>
    <lineage>
        <taxon>Bacteria</taxon>
        <taxon>Pseudomonadati</taxon>
        <taxon>Pseudomonadota</taxon>
        <taxon>Alphaproteobacteria</taxon>
        <taxon>Rickettsiales</taxon>
        <taxon>Anaplasmataceae</taxon>
        <taxon>Candidatus Xenohaliotis</taxon>
    </lineage>
</organism>
<name>A0ABM9N896_9RICK</name>
<dbReference type="Proteomes" id="UP001314181">
    <property type="component" value="Unassembled WGS sequence"/>
</dbReference>
<protein>
    <submittedName>
        <fullName evidence="1">Uncharacterized protein</fullName>
    </submittedName>
</protein>
<proteinExistence type="predicted"/>